<name>W7X9Y4_TETTS</name>
<organism evidence="1 2">
    <name type="scientific">Tetrahymena thermophila (strain SB210)</name>
    <dbReference type="NCBI Taxonomy" id="312017"/>
    <lineage>
        <taxon>Eukaryota</taxon>
        <taxon>Sar</taxon>
        <taxon>Alveolata</taxon>
        <taxon>Ciliophora</taxon>
        <taxon>Intramacronucleata</taxon>
        <taxon>Oligohymenophorea</taxon>
        <taxon>Hymenostomatida</taxon>
        <taxon>Tetrahymenina</taxon>
        <taxon>Tetrahymenidae</taxon>
        <taxon>Tetrahymena</taxon>
    </lineage>
</organism>
<reference evidence="2" key="1">
    <citation type="journal article" date="2006" name="PLoS Biol.">
        <title>Macronuclear genome sequence of the ciliate Tetrahymena thermophila, a model eukaryote.</title>
        <authorList>
            <person name="Eisen J.A."/>
            <person name="Coyne R.S."/>
            <person name="Wu M."/>
            <person name="Wu D."/>
            <person name="Thiagarajan M."/>
            <person name="Wortman J.R."/>
            <person name="Badger J.H."/>
            <person name="Ren Q."/>
            <person name="Amedeo P."/>
            <person name="Jones K.M."/>
            <person name="Tallon L.J."/>
            <person name="Delcher A.L."/>
            <person name="Salzberg S.L."/>
            <person name="Silva J.C."/>
            <person name="Haas B.J."/>
            <person name="Majoros W.H."/>
            <person name="Farzad M."/>
            <person name="Carlton J.M."/>
            <person name="Smith R.K. Jr."/>
            <person name="Garg J."/>
            <person name="Pearlman R.E."/>
            <person name="Karrer K.M."/>
            <person name="Sun L."/>
            <person name="Manning G."/>
            <person name="Elde N.C."/>
            <person name="Turkewitz A.P."/>
            <person name="Asai D.J."/>
            <person name="Wilkes D.E."/>
            <person name="Wang Y."/>
            <person name="Cai H."/>
            <person name="Collins K."/>
            <person name="Stewart B.A."/>
            <person name="Lee S.R."/>
            <person name="Wilamowska K."/>
            <person name="Weinberg Z."/>
            <person name="Ruzzo W.L."/>
            <person name="Wloga D."/>
            <person name="Gaertig J."/>
            <person name="Frankel J."/>
            <person name="Tsao C.-C."/>
            <person name="Gorovsky M.A."/>
            <person name="Keeling P.J."/>
            <person name="Waller R.F."/>
            <person name="Patron N.J."/>
            <person name="Cherry J.M."/>
            <person name="Stover N.A."/>
            <person name="Krieger C.J."/>
            <person name="del Toro C."/>
            <person name="Ryder H.F."/>
            <person name="Williamson S.C."/>
            <person name="Barbeau R.A."/>
            <person name="Hamilton E.P."/>
            <person name="Orias E."/>
        </authorList>
    </citation>
    <scope>NUCLEOTIDE SEQUENCE [LARGE SCALE GENOMIC DNA]</scope>
    <source>
        <strain evidence="2">SB210</strain>
    </source>
</reference>
<dbReference type="GeneID" id="24440954"/>
<dbReference type="EMBL" id="GG662682">
    <property type="protein sequence ID" value="EWS74137.1"/>
    <property type="molecule type" value="Genomic_DNA"/>
</dbReference>
<dbReference type="KEGG" id="tet:TTHERM_000860415"/>
<dbReference type="RefSeq" id="XP_012653322.1">
    <property type="nucleotide sequence ID" value="XM_012797868.1"/>
</dbReference>
<dbReference type="InParanoid" id="W7X9Y4"/>
<accession>W7X9Y4</accession>
<proteinExistence type="predicted"/>
<dbReference type="Proteomes" id="UP000009168">
    <property type="component" value="Unassembled WGS sequence"/>
</dbReference>
<evidence type="ECO:0000313" key="1">
    <source>
        <dbReference type="EMBL" id="EWS74137.1"/>
    </source>
</evidence>
<evidence type="ECO:0000313" key="2">
    <source>
        <dbReference type="Proteomes" id="UP000009168"/>
    </source>
</evidence>
<sequence>MRNISKRRKWRRRLRSQEIRQQNFSQKNYCTCFSSKQKQFLYLEAVSLFNINKIDKHKQQSKGCNQTNYQIKCSIIAQIIKFKMTKMIQIMFHNKKDQQILLSLRLSNLGMLARPWPWRITKQFIYRKKLSVFSLQIELIVILVQKIDLLSQPLKLSSKFQEQIKKSVSVNTQVVKSIEEKFKNMENIKNKNLSDKLVEFIFKMRQNLSKEMYILFSKEWLN</sequence>
<dbReference type="AlphaFoldDB" id="W7X9Y4"/>
<protein>
    <submittedName>
        <fullName evidence="1">Uncharacterized protein</fullName>
    </submittedName>
</protein>
<gene>
    <name evidence="1" type="ORF">TTHERM_000860415</name>
</gene>
<keyword evidence="2" id="KW-1185">Reference proteome</keyword>